<dbReference type="KEGG" id="cput:CONPUDRAFT_162195"/>
<evidence type="ECO:0000313" key="2">
    <source>
        <dbReference type="EMBL" id="EIW84873.1"/>
    </source>
</evidence>
<sequence length="337" mass="35655">MNALFRSSAIRRAPLALRTAAKPQPLSRPAQLAALGGLNANTIHVRFAASSVANRPGSQTVEHATQNVKEEVGNSAADWARSIAGGSINVGSVTPSKDNFVGITSAMANTVPKPYLFMGLAGGLPYVASAGTTVYLAHQAGMAALGLDSMDPGVASTILDQALTFQVTYGAVLLSFLGSLHWGMEFAGLGGHKGYPRLLLGVAPAMIAWSTIALAPTTALLWQWLGFTGLWYADNRATSAGWTPKWYSQYRFYLSILVGTCIIGSLAGTSYWGPVAGHGLLSHDLNMIRAERKRRSPESVGTIGGDVEAIQGGEAADSYVVLRHKAKPEEENKDEKK</sequence>
<comment type="caution">
    <text evidence="2">The sequence shown here is derived from an EMBL/GenBank/DDBJ whole genome shotgun (WGS) entry which is preliminary data.</text>
</comment>
<keyword evidence="1" id="KW-1133">Transmembrane helix</keyword>
<feature type="transmembrane region" description="Helical" evidence="1">
    <location>
        <begin position="158"/>
        <end position="177"/>
    </location>
</feature>
<protein>
    <recommendedName>
        <fullName evidence="4">Mnn4-regulates the mannosylphosphorylation</fullName>
    </recommendedName>
</protein>
<proteinExistence type="predicted"/>
<dbReference type="PANTHER" id="PTHR15887:SF1">
    <property type="entry name" value="TRANSMEMBRANE PROTEIN 69"/>
    <property type="match status" value="1"/>
</dbReference>
<dbReference type="OrthoDB" id="194289at2759"/>
<feature type="transmembrane region" description="Helical" evidence="1">
    <location>
        <begin position="198"/>
        <end position="225"/>
    </location>
</feature>
<feature type="transmembrane region" description="Helical" evidence="1">
    <location>
        <begin position="252"/>
        <end position="273"/>
    </location>
</feature>
<dbReference type="Proteomes" id="UP000053558">
    <property type="component" value="Unassembled WGS sequence"/>
</dbReference>
<feature type="transmembrane region" description="Helical" evidence="1">
    <location>
        <begin position="115"/>
        <end position="138"/>
    </location>
</feature>
<dbReference type="Pfam" id="PF11911">
    <property type="entry name" value="DUF3429"/>
    <property type="match status" value="1"/>
</dbReference>
<name>A0A5M3N0C8_CONPW</name>
<keyword evidence="1" id="KW-0472">Membrane</keyword>
<dbReference type="RefSeq" id="XP_007764547.1">
    <property type="nucleotide sequence ID" value="XM_007766357.1"/>
</dbReference>
<organism evidence="2 3">
    <name type="scientific">Coniophora puteana (strain RWD-64-598)</name>
    <name type="common">Brown rot fungus</name>
    <dbReference type="NCBI Taxonomy" id="741705"/>
    <lineage>
        <taxon>Eukaryota</taxon>
        <taxon>Fungi</taxon>
        <taxon>Dikarya</taxon>
        <taxon>Basidiomycota</taxon>
        <taxon>Agaricomycotina</taxon>
        <taxon>Agaricomycetes</taxon>
        <taxon>Agaricomycetidae</taxon>
        <taxon>Boletales</taxon>
        <taxon>Coniophorineae</taxon>
        <taxon>Coniophoraceae</taxon>
        <taxon>Coniophora</taxon>
    </lineage>
</organism>
<evidence type="ECO:0008006" key="4">
    <source>
        <dbReference type="Google" id="ProtNLM"/>
    </source>
</evidence>
<evidence type="ECO:0000256" key="1">
    <source>
        <dbReference type="SAM" id="Phobius"/>
    </source>
</evidence>
<keyword evidence="1" id="KW-0812">Transmembrane</keyword>
<accession>A0A5M3N0C8</accession>
<dbReference type="InterPro" id="IPR021836">
    <property type="entry name" value="DUF3429"/>
</dbReference>
<dbReference type="GeneID" id="19204694"/>
<gene>
    <name evidence="2" type="ORF">CONPUDRAFT_162195</name>
</gene>
<dbReference type="AlphaFoldDB" id="A0A5M3N0C8"/>
<dbReference type="EMBL" id="JH711574">
    <property type="protein sequence ID" value="EIW84873.1"/>
    <property type="molecule type" value="Genomic_DNA"/>
</dbReference>
<reference evidence="3" key="1">
    <citation type="journal article" date="2012" name="Science">
        <title>The Paleozoic origin of enzymatic lignin decomposition reconstructed from 31 fungal genomes.</title>
        <authorList>
            <person name="Floudas D."/>
            <person name="Binder M."/>
            <person name="Riley R."/>
            <person name="Barry K."/>
            <person name="Blanchette R.A."/>
            <person name="Henrissat B."/>
            <person name="Martinez A.T."/>
            <person name="Otillar R."/>
            <person name="Spatafora J.W."/>
            <person name="Yadav J.S."/>
            <person name="Aerts A."/>
            <person name="Benoit I."/>
            <person name="Boyd A."/>
            <person name="Carlson A."/>
            <person name="Copeland A."/>
            <person name="Coutinho P.M."/>
            <person name="de Vries R.P."/>
            <person name="Ferreira P."/>
            <person name="Findley K."/>
            <person name="Foster B."/>
            <person name="Gaskell J."/>
            <person name="Glotzer D."/>
            <person name="Gorecki P."/>
            <person name="Heitman J."/>
            <person name="Hesse C."/>
            <person name="Hori C."/>
            <person name="Igarashi K."/>
            <person name="Jurgens J.A."/>
            <person name="Kallen N."/>
            <person name="Kersten P."/>
            <person name="Kohler A."/>
            <person name="Kuees U."/>
            <person name="Kumar T.K.A."/>
            <person name="Kuo A."/>
            <person name="LaButti K."/>
            <person name="Larrondo L.F."/>
            <person name="Lindquist E."/>
            <person name="Ling A."/>
            <person name="Lombard V."/>
            <person name="Lucas S."/>
            <person name="Lundell T."/>
            <person name="Martin R."/>
            <person name="McLaughlin D.J."/>
            <person name="Morgenstern I."/>
            <person name="Morin E."/>
            <person name="Murat C."/>
            <person name="Nagy L.G."/>
            <person name="Nolan M."/>
            <person name="Ohm R.A."/>
            <person name="Patyshakuliyeva A."/>
            <person name="Rokas A."/>
            <person name="Ruiz-Duenas F.J."/>
            <person name="Sabat G."/>
            <person name="Salamov A."/>
            <person name="Samejima M."/>
            <person name="Schmutz J."/>
            <person name="Slot J.C."/>
            <person name="St John F."/>
            <person name="Stenlid J."/>
            <person name="Sun H."/>
            <person name="Sun S."/>
            <person name="Syed K."/>
            <person name="Tsang A."/>
            <person name="Wiebenga A."/>
            <person name="Young D."/>
            <person name="Pisabarro A."/>
            <person name="Eastwood D.C."/>
            <person name="Martin F."/>
            <person name="Cullen D."/>
            <person name="Grigoriev I.V."/>
            <person name="Hibbett D.S."/>
        </authorList>
    </citation>
    <scope>NUCLEOTIDE SEQUENCE [LARGE SCALE GENOMIC DNA]</scope>
    <source>
        <strain evidence="3">RWD-64-598 SS2</strain>
    </source>
</reference>
<keyword evidence="3" id="KW-1185">Reference proteome</keyword>
<dbReference type="PANTHER" id="PTHR15887">
    <property type="entry name" value="TRANSMEMBRANE PROTEIN 69"/>
    <property type="match status" value="1"/>
</dbReference>
<evidence type="ECO:0000313" key="3">
    <source>
        <dbReference type="Proteomes" id="UP000053558"/>
    </source>
</evidence>
<dbReference type="OMA" id="TYRFWLT"/>